<dbReference type="Proteomes" id="UP000279259">
    <property type="component" value="Unassembled WGS sequence"/>
</dbReference>
<dbReference type="Gene3D" id="3.40.50.1100">
    <property type="match status" value="2"/>
</dbReference>
<keyword evidence="6" id="KW-1185">Reference proteome</keyword>
<dbReference type="EMBL" id="RSCD01000006">
    <property type="protein sequence ID" value="RSH92100.1"/>
    <property type="molecule type" value="Genomic_DNA"/>
</dbReference>
<comment type="similarity">
    <text evidence="2">Belongs to the serine/threonine dehydratase family.</text>
</comment>
<dbReference type="AlphaFoldDB" id="A0A427YM12"/>
<evidence type="ECO:0000259" key="4">
    <source>
        <dbReference type="Pfam" id="PF00291"/>
    </source>
</evidence>
<dbReference type="PANTHER" id="PTHR43050:SF1">
    <property type="entry name" value="SERINE RACEMASE"/>
    <property type="match status" value="1"/>
</dbReference>
<dbReference type="GO" id="GO:0000287">
    <property type="term" value="F:magnesium ion binding"/>
    <property type="evidence" value="ECO:0007669"/>
    <property type="project" value="TreeGrafter"/>
</dbReference>
<dbReference type="GO" id="GO:0005524">
    <property type="term" value="F:ATP binding"/>
    <property type="evidence" value="ECO:0007669"/>
    <property type="project" value="TreeGrafter"/>
</dbReference>
<protein>
    <recommendedName>
        <fullName evidence="4">Tryptophan synthase beta chain-like PALP domain-containing protein</fullName>
    </recommendedName>
</protein>
<dbReference type="GO" id="GO:0030378">
    <property type="term" value="F:serine racemase activity"/>
    <property type="evidence" value="ECO:0007669"/>
    <property type="project" value="TreeGrafter"/>
</dbReference>
<evidence type="ECO:0000256" key="3">
    <source>
        <dbReference type="ARBA" id="ARBA00022898"/>
    </source>
</evidence>
<reference evidence="5 6" key="1">
    <citation type="submission" date="2018-11" db="EMBL/GenBank/DDBJ databases">
        <title>Genome sequence of Saitozyma podzolica DSM 27192.</title>
        <authorList>
            <person name="Aliyu H."/>
            <person name="Gorte O."/>
            <person name="Ochsenreither K."/>
        </authorList>
    </citation>
    <scope>NUCLEOTIDE SEQUENCE [LARGE SCALE GENOMIC DNA]</scope>
    <source>
        <strain evidence="5 6">DSM 27192</strain>
    </source>
</reference>
<dbReference type="GO" id="GO:0003941">
    <property type="term" value="F:L-serine ammonia-lyase activity"/>
    <property type="evidence" value="ECO:0007669"/>
    <property type="project" value="TreeGrafter"/>
</dbReference>
<comment type="cofactor">
    <cofactor evidence="1">
        <name>pyridoxal 5'-phosphate</name>
        <dbReference type="ChEBI" id="CHEBI:597326"/>
    </cofactor>
</comment>
<proteinExistence type="inferred from homology"/>
<dbReference type="GO" id="GO:0030170">
    <property type="term" value="F:pyridoxal phosphate binding"/>
    <property type="evidence" value="ECO:0007669"/>
    <property type="project" value="TreeGrafter"/>
</dbReference>
<dbReference type="InterPro" id="IPR036052">
    <property type="entry name" value="TrpB-like_PALP_sf"/>
</dbReference>
<dbReference type="GO" id="GO:0018114">
    <property type="term" value="F:threonine racemase activity"/>
    <property type="evidence" value="ECO:0007669"/>
    <property type="project" value="TreeGrafter"/>
</dbReference>
<accession>A0A427YM12</accession>
<comment type="caution">
    <text evidence="5">The sequence shown here is derived from an EMBL/GenBank/DDBJ whole genome shotgun (WGS) entry which is preliminary data.</text>
</comment>
<evidence type="ECO:0000256" key="1">
    <source>
        <dbReference type="ARBA" id="ARBA00001933"/>
    </source>
</evidence>
<sequence>MADIASTLPLEAASVQQVYDKIRSRVHRTPLLTSKTLDKLASSPRDGETGAPDFNIYFKCENYQRIGAFKARGAFSAVTHLIEVLGLDEALALAASEFGIPAHIVMPSISTPSKIAGTREYTNNVRFSGSTAQERESVVAEVIRETGAVLVPPYDHPDIMLGQGTAALEMLEQYVGEYGKRPDDLKIVLTPCGGGGLLSGTAVFFSDKPTLVVGSEPSYQGADDAMRGLSAKPPKRIETVKTLTIADGLRTPLGVLPFDLFTSDAKSIENVYTVTEDEIKMAMRLVLERMKVFVEPSAVVPLAVVLYNAEFRRWARKQQGGEAWDIAVVLSGGNTTIESIIGLYGTPEGQTA</sequence>
<organism evidence="5 6">
    <name type="scientific">Saitozyma podzolica</name>
    <dbReference type="NCBI Taxonomy" id="1890683"/>
    <lineage>
        <taxon>Eukaryota</taxon>
        <taxon>Fungi</taxon>
        <taxon>Dikarya</taxon>
        <taxon>Basidiomycota</taxon>
        <taxon>Agaricomycotina</taxon>
        <taxon>Tremellomycetes</taxon>
        <taxon>Tremellales</taxon>
        <taxon>Trimorphomycetaceae</taxon>
        <taxon>Saitozyma</taxon>
    </lineage>
</organism>
<feature type="domain" description="Tryptophan synthase beta chain-like PALP" evidence="4">
    <location>
        <begin position="90"/>
        <end position="313"/>
    </location>
</feature>
<dbReference type="InterPro" id="IPR001926">
    <property type="entry name" value="TrpB-like_PALP"/>
</dbReference>
<dbReference type="SUPFAM" id="SSF53686">
    <property type="entry name" value="Tryptophan synthase beta subunit-like PLP-dependent enzymes"/>
    <property type="match status" value="1"/>
</dbReference>
<name>A0A427YM12_9TREE</name>
<dbReference type="STRING" id="1890683.A0A427YM12"/>
<evidence type="ECO:0000313" key="5">
    <source>
        <dbReference type="EMBL" id="RSH92100.1"/>
    </source>
</evidence>
<dbReference type="OrthoDB" id="271064at2759"/>
<dbReference type="Pfam" id="PF00291">
    <property type="entry name" value="PALP"/>
    <property type="match status" value="1"/>
</dbReference>
<gene>
    <name evidence="5" type="ORF">EHS25_008512</name>
</gene>
<keyword evidence="3" id="KW-0663">Pyridoxal phosphate</keyword>
<evidence type="ECO:0000313" key="6">
    <source>
        <dbReference type="Proteomes" id="UP000279259"/>
    </source>
</evidence>
<dbReference type="PANTHER" id="PTHR43050">
    <property type="entry name" value="SERINE / THREONINE RACEMASE FAMILY MEMBER"/>
    <property type="match status" value="1"/>
</dbReference>
<dbReference type="GO" id="GO:0008721">
    <property type="term" value="F:D-serine ammonia-lyase activity"/>
    <property type="evidence" value="ECO:0007669"/>
    <property type="project" value="TreeGrafter"/>
</dbReference>
<evidence type="ECO:0000256" key="2">
    <source>
        <dbReference type="ARBA" id="ARBA00010869"/>
    </source>
</evidence>